<evidence type="ECO:0000313" key="3">
    <source>
        <dbReference type="Proteomes" id="UP001497482"/>
    </source>
</evidence>
<proteinExistence type="predicted"/>
<feature type="region of interest" description="Disordered" evidence="1">
    <location>
        <begin position="1"/>
        <end position="42"/>
    </location>
</feature>
<dbReference type="AlphaFoldDB" id="A0AAV2LG15"/>
<protein>
    <submittedName>
        <fullName evidence="2">Uncharacterized protein</fullName>
    </submittedName>
</protein>
<evidence type="ECO:0000313" key="2">
    <source>
        <dbReference type="EMBL" id="CAL1600456.1"/>
    </source>
</evidence>
<sequence>MVKNNGVKDKKDSQTGSDPAGACTAEAQTSDVGAPGELCPNG</sequence>
<accession>A0AAV2LG15</accession>
<name>A0AAV2LG15_KNICA</name>
<evidence type="ECO:0000256" key="1">
    <source>
        <dbReference type="SAM" id="MobiDB-lite"/>
    </source>
</evidence>
<organism evidence="2 3">
    <name type="scientific">Knipowitschia caucasica</name>
    <name type="common">Caucasian dwarf goby</name>
    <name type="synonym">Pomatoschistus caucasicus</name>
    <dbReference type="NCBI Taxonomy" id="637954"/>
    <lineage>
        <taxon>Eukaryota</taxon>
        <taxon>Metazoa</taxon>
        <taxon>Chordata</taxon>
        <taxon>Craniata</taxon>
        <taxon>Vertebrata</taxon>
        <taxon>Euteleostomi</taxon>
        <taxon>Actinopterygii</taxon>
        <taxon>Neopterygii</taxon>
        <taxon>Teleostei</taxon>
        <taxon>Neoteleostei</taxon>
        <taxon>Acanthomorphata</taxon>
        <taxon>Gobiaria</taxon>
        <taxon>Gobiiformes</taxon>
        <taxon>Gobioidei</taxon>
        <taxon>Gobiidae</taxon>
        <taxon>Gobiinae</taxon>
        <taxon>Knipowitschia</taxon>
    </lineage>
</organism>
<reference evidence="2 3" key="1">
    <citation type="submission" date="2024-04" db="EMBL/GenBank/DDBJ databases">
        <authorList>
            <person name="Waldvogel A.-M."/>
            <person name="Schoenle A."/>
        </authorList>
    </citation>
    <scope>NUCLEOTIDE SEQUENCE [LARGE SCALE GENOMIC DNA]</scope>
</reference>
<keyword evidence="3" id="KW-1185">Reference proteome</keyword>
<dbReference type="Proteomes" id="UP001497482">
    <property type="component" value="Chromosome 3"/>
</dbReference>
<gene>
    <name evidence="2" type="ORF">KC01_LOCUS28548</name>
</gene>
<dbReference type="EMBL" id="OZ035825">
    <property type="protein sequence ID" value="CAL1600456.1"/>
    <property type="molecule type" value="Genomic_DNA"/>
</dbReference>
<feature type="compositionally biased region" description="Basic and acidic residues" evidence="1">
    <location>
        <begin position="1"/>
        <end position="13"/>
    </location>
</feature>